<reference evidence="2" key="1">
    <citation type="submission" date="2021-05" db="EMBL/GenBank/DDBJ databases">
        <title>Direct Submission.</title>
        <authorList>
            <person name="Li K."/>
            <person name="Gao J."/>
        </authorList>
    </citation>
    <scope>NUCLEOTIDE SEQUENCE [LARGE SCALE GENOMIC DNA]</scope>
    <source>
        <strain evidence="2">HDS12</strain>
    </source>
</reference>
<evidence type="ECO:0000313" key="2">
    <source>
        <dbReference type="Proteomes" id="UP000678016"/>
    </source>
</evidence>
<dbReference type="RefSeq" id="WP_212643394.1">
    <property type="nucleotide sequence ID" value="NZ_CP074132.1"/>
</dbReference>
<name>A0ABX8CAU4_9ACTN</name>
<protein>
    <submittedName>
        <fullName evidence="1">Uncharacterized protein</fullName>
    </submittedName>
</protein>
<dbReference type="EMBL" id="CP074132">
    <property type="protein sequence ID" value="QUX30644.1"/>
    <property type="molecule type" value="Genomic_DNA"/>
</dbReference>
<evidence type="ECO:0000313" key="1">
    <source>
        <dbReference type="EMBL" id="QUX30644.1"/>
    </source>
</evidence>
<organism evidence="1 2">
    <name type="scientific">Nocardiopsis akebiae</name>
    <dbReference type="NCBI Taxonomy" id="2831968"/>
    <lineage>
        <taxon>Bacteria</taxon>
        <taxon>Bacillati</taxon>
        <taxon>Actinomycetota</taxon>
        <taxon>Actinomycetes</taxon>
        <taxon>Streptosporangiales</taxon>
        <taxon>Nocardiopsidaceae</taxon>
        <taxon>Nocardiopsis</taxon>
    </lineage>
</organism>
<gene>
    <name evidence="1" type="ORF">KGD83_09130</name>
</gene>
<proteinExistence type="predicted"/>
<sequence>MITLTHTQMRVPTDRIRVTSLKQVDVGCGIAWSAVLRADGSKLGTIANEGNGGATQFHPQTPKARDVVDIFVSACRDHNGEPMNEEFVLDDLANEYEFARDVATAERAREYLVRYFTRIDVPGMIRFALTHTAPPDYDGARRAIGRLTLPKEAVRAELWMGDRGWVEFHRTEEADD</sequence>
<dbReference type="Proteomes" id="UP000678016">
    <property type="component" value="Chromosome"/>
</dbReference>
<accession>A0ABX8CAU4</accession>
<keyword evidence="2" id="KW-1185">Reference proteome</keyword>